<sequence>MNKIYALKYSAIAGGVIAVSEFSTKCTRRIIGKKQLKALVLLSLLFFSGLSGASIVSSEIDYQIFRDFAGNKGIFKPGTTNISIYNKKDELVGILNKAPMPDFSSVGVRAHPGVATLINPQYIVSVKHNSGYQNVRFGDGENEYNIVDRNDHASQDFHVPRLDKLVTEVVPAAVTAEGQKKNAYANTERYTSFYRLGSGMQYIKDKNGNVTWISEAYSYLTGGTVGAPSSSDYIISSWPGNVFDPINGPLSSYGAPGDSGSPLFAYDSWQEKWVIVGVLSTWTGENGTNSRWAVIPLDFIERTLTEDNDVSVTFNSSLSEPLLWSFDQSSGTGSLAQASTSYKMHGQKGDDLNAGKNVVFSGNGGQIDIRNDVSQGAGSLTFKDDYTVFSSTGNIWTGAGIIVDKGASVIWQVNGVKEDNLHKIGEGTLHVNGSGVNEGGLKVGDGTVVLNQQADKSGQVQAFNSVNIASGRPTVVLADDRQVNPDNVSWGYRGGTLDVNGNSLTFHQLKAADYGAVLANNAGTQATITLDYTLSRESVVINNWADTRTGTAGELYEYSNPYTKTTDYFILKKDRYGYFPTNQSSNDVWEYVGNNRTEAQKLVADRENEKGYLYHGQLKGNLNVSNAVPQGITGALVLDGSADVSGTFTQENGRLTLQGHPVVHAYNDYALANKLTAIGDTSVLTQPTSFGQDDWECRVFTFDKLELKNTDFGLSRNATLNTIIEADNSVVTLGDNRVFIDKKDGDGTAFVLEEGKSDAVWEGDRSIFNGSATLTGNTQLNIINSVVNGDITGYSGTQVQLSRSGRWNMDKSSTLDTFRSQGGNLSLVTPDWSPKNLTVNTMDANSLHISLGVSIADSTGDRVDILQKATGGHNILDLTTLFDQSVLLKNDLTLASAPAGTSHSYFSFASLNRGFTVYTPDTQVQEKDGKVLWQLKSNTPPGIGENNGNNGNNGNVTVPDTPGPGEPVFKGEDNTSLLKKARSLFTAREYIISSNVDHWQQVADNAKTESGPLVMAGYSHGGYGDFTVSQSGLDIGFITAEDMKFWGGASIGLYKGHSSTDGYRDDYNLWGGNIFFGISSEEGLFADGGVGYKRLSEQFSIQGELTDLSGKADTNIFTAGARVGWRGNIKSLDMSVTPSASLNGVQVGANRLKGEYRSAEIQSGRAVWLKTGILAEKDFGGIMVTTGLYRNFTLDEMPGMVLSDAWKARHYSAERADRYTATIGIDGKITEKLHVQVKLNSSFGGYFRTDCEGGMGVRYDF</sequence>
<evidence type="ECO:0000256" key="2">
    <source>
        <dbReference type="ARBA" id="ARBA00004442"/>
    </source>
</evidence>
<dbReference type="InterPro" id="IPR030396">
    <property type="entry name" value="Peptidase_S6_dom"/>
</dbReference>
<dbReference type="InterPro" id="IPR006315">
    <property type="entry name" value="OM_autotransptr_brl_dom"/>
</dbReference>
<dbReference type="InterPro" id="IPR011050">
    <property type="entry name" value="Pectin_lyase_fold/virulence"/>
</dbReference>
<keyword evidence="4" id="KW-1134">Transmembrane beta strand</keyword>
<organism evidence="12">
    <name type="scientific">Salmonella enterica</name>
    <name type="common">Salmonella choleraesuis</name>
    <dbReference type="NCBI Taxonomy" id="28901"/>
    <lineage>
        <taxon>Bacteria</taxon>
        <taxon>Pseudomonadati</taxon>
        <taxon>Pseudomonadota</taxon>
        <taxon>Gammaproteobacteria</taxon>
        <taxon>Enterobacterales</taxon>
        <taxon>Enterobacteriaceae</taxon>
        <taxon>Salmonella</taxon>
    </lineage>
</organism>
<accession>A0A3K0PI11</accession>
<protein>
    <submittedName>
        <fullName evidence="12">Autotransporter outer membrane beta-barrel domain-containing protein</fullName>
    </submittedName>
</protein>
<dbReference type="GO" id="GO:0004252">
    <property type="term" value="F:serine-type endopeptidase activity"/>
    <property type="evidence" value="ECO:0007669"/>
    <property type="project" value="InterPro"/>
</dbReference>
<dbReference type="GO" id="GO:0006508">
    <property type="term" value="P:proteolysis"/>
    <property type="evidence" value="ECO:0007669"/>
    <property type="project" value="InterPro"/>
</dbReference>
<dbReference type="SUPFAM" id="SSF51126">
    <property type="entry name" value="Pectin lyase-like"/>
    <property type="match status" value="1"/>
</dbReference>
<keyword evidence="9" id="KW-0998">Cell outer membrane</keyword>
<feature type="transmembrane region" description="Helical" evidence="10">
    <location>
        <begin position="36"/>
        <end position="56"/>
    </location>
</feature>
<dbReference type="PRINTS" id="PR00921">
    <property type="entry name" value="IGASERPTASE"/>
</dbReference>
<proteinExistence type="predicted"/>
<dbReference type="AlphaFoldDB" id="A0A3K0PI11"/>
<dbReference type="SUPFAM" id="SSF50494">
    <property type="entry name" value="Trypsin-like serine proteases"/>
    <property type="match status" value="1"/>
</dbReference>
<dbReference type="SUPFAM" id="SSF103515">
    <property type="entry name" value="Autotransporter"/>
    <property type="match status" value="1"/>
</dbReference>
<evidence type="ECO:0000256" key="9">
    <source>
        <dbReference type="ARBA" id="ARBA00023237"/>
    </source>
</evidence>
<evidence type="ECO:0000256" key="8">
    <source>
        <dbReference type="ARBA" id="ARBA00023136"/>
    </source>
</evidence>
<evidence type="ECO:0000256" key="10">
    <source>
        <dbReference type="SAM" id="Phobius"/>
    </source>
</evidence>
<evidence type="ECO:0000256" key="6">
    <source>
        <dbReference type="ARBA" id="ARBA00022692"/>
    </source>
</evidence>
<evidence type="ECO:0000256" key="1">
    <source>
        <dbReference type="ARBA" id="ARBA00004196"/>
    </source>
</evidence>
<keyword evidence="7" id="KW-0732">Signal</keyword>
<evidence type="ECO:0000313" key="12">
    <source>
        <dbReference type="EMBL" id="MGD31016.1"/>
    </source>
</evidence>
<dbReference type="EMBL" id="RNKS01000054">
    <property type="protein sequence ID" value="MGD31016.1"/>
    <property type="molecule type" value="Genomic_DNA"/>
</dbReference>
<evidence type="ECO:0000256" key="5">
    <source>
        <dbReference type="ARBA" id="ARBA00022525"/>
    </source>
</evidence>
<dbReference type="InterPro" id="IPR050909">
    <property type="entry name" value="Bact_Autotransporter_VF"/>
</dbReference>
<dbReference type="GO" id="GO:0005576">
    <property type="term" value="C:extracellular region"/>
    <property type="evidence" value="ECO:0007669"/>
    <property type="project" value="UniProtKB-SubCell"/>
</dbReference>
<keyword evidence="10" id="KW-1133">Transmembrane helix</keyword>
<dbReference type="Gene3D" id="2.40.128.130">
    <property type="entry name" value="Autotransporter beta-domain"/>
    <property type="match status" value="1"/>
</dbReference>
<dbReference type="Gene3D" id="2.160.20.20">
    <property type="match status" value="2"/>
</dbReference>
<dbReference type="PANTHER" id="PTHR12338:SF8">
    <property type="entry name" value="HEME_HEMOPEXIN-BINDING PROTEIN"/>
    <property type="match status" value="1"/>
</dbReference>
<dbReference type="GO" id="GO:0009279">
    <property type="term" value="C:cell outer membrane"/>
    <property type="evidence" value="ECO:0007669"/>
    <property type="project" value="UniProtKB-SubCell"/>
</dbReference>
<dbReference type="PROSITE" id="PS51691">
    <property type="entry name" value="PEPTIDASE_S6"/>
    <property type="match status" value="1"/>
</dbReference>
<dbReference type="Gene3D" id="2.40.10.120">
    <property type="match status" value="1"/>
</dbReference>
<dbReference type="RefSeq" id="WP_070789720.1">
    <property type="nucleotide sequence ID" value="NZ_MLTL01000008.1"/>
</dbReference>
<dbReference type="InterPro" id="IPR057393">
    <property type="entry name" value="PIC_HAP1_IgA0_b-sol2"/>
</dbReference>
<evidence type="ECO:0000256" key="4">
    <source>
        <dbReference type="ARBA" id="ARBA00022452"/>
    </source>
</evidence>
<dbReference type="PANTHER" id="PTHR12338">
    <property type="entry name" value="AUTOTRANSPORTER"/>
    <property type="match status" value="1"/>
</dbReference>
<reference evidence="12" key="1">
    <citation type="submission" date="2018-11" db="EMBL/GenBank/DDBJ databases">
        <authorList>
            <consortium name="PulseNet: The National Subtyping Network for Foodborne Disease Surveillance"/>
            <person name="Tarr C.L."/>
            <person name="Trees E."/>
            <person name="Katz L.S."/>
            <person name="Carleton-Romer H.A."/>
            <person name="Stroika S."/>
            <person name="Kucerova Z."/>
            <person name="Roache K.F."/>
            <person name="Sabol A.L."/>
            <person name="Besser J."/>
            <person name="Gerner-Smidt P."/>
        </authorList>
    </citation>
    <scope>NUCLEOTIDE SEQUENCE [LARGE SCALE GENOMIC DNA]</scope>
    <source>
        <strain evidence="12">PNUSAS058450</strain>
    </source>
</reference>
<dbReference type="Pfam" id="PF02395">
    <property type="entry name" value="Peptidase_S6"/>
    <property type="match status" value="1"/>
</dbReference>
<gene>
    <name evidence="12" type="ORF">EE393_19055</name>
</gene>
<dbReference type="InterPro" id="IPR036709">
    <property type="entry name" value="Autotransporte_beta_dom_sf"/>
</dbReference>
<comment type="subcellular location">
    <subcellularLocation>
        <location evidence="1">Cell envelope</location>
    </subcellularLocation>
    <subcellularLocation>
        <location evidence="2">Cell outer membrane</location>
    </subcellularLocation>
    <subcellularLocation>
        <location evidence="3">Secreted</location>
    </subcellularLocation>
</comment>
<dbReference type="Pfam" id="PF24078">
    <property type="entry name" value="Beta-sol_PIC_HAP1_IgA0_2nd"/>
    <property type="match status" value="1"/>
</dbReference>
<keyword evidence="8 10" id="KW-0472">Membrane</keyword>
<dbReference type="InterPro" id="IPR012332">
    <property type="entry name" value="Autotransporter_pectin_lyase_C"/>
</dbReference>
<comment type="caution">
    <text evidence="12">The sequence shown here is derived from an EMBL/GenBank/DDBJ whole genome shotgun (WGS) entry which is preliminary data.</text>
</comment>
<dbReference type="InterPro" id="IPR009003">
    <property type="entry name" value="Peptidase_S1_PA"/>
</dbReference>
<keyword evidence="5" id="KW-0964">Secreted</keyword>
<dbReference type="Proteomes" id="UP000885336">
    <property type="component" value="Unassembled WGS sequence"/>
</dbReference>
<evidence type="ECO:0000256" key="7">
    <source>
        <dbReference type="ARBA" id="ARBA00022729"/>
    </source>
</evidence>
<evidence type="ECO:0000256" key="3">
    <source>
        <dbReference type="ARBA" id="ARBA00004613"/>
    </source>
</evidence>
<feature type="domain" description="Peptidase S6" evidence="11">
    <location>
        <begin position="54"/>
        <end position="302"/>
    </location>
</feature>
<evidence type="ECO:0000259" key="11">
    <source>
        <dbReference type="PROSITE" id="PS51691"/>
    </source>
</evidence>
<keyword evidence="6 10" id="KW-0812">Transmembrane</keyword>
<dbReference type="Gene3D" id="3.30.160.280">
    <property type="match status" value="1"/>
</dbReference>
<name>A0A3K0PI11_SALER</name>
<dbReference type="InterPro" id="IPR000710">
    <property type="entry name" value="Peptidase_S6"/>
</dbReference>
<dbReference type="NCBIfam" id="TIGR01414">
    <property type="entry name" value="autotrans_barl"/>
    <property type="match status" value="1"/>
</dbReference>